<sequence>MLSCAVVIQIQIYSWQFDTINVFRDISACMQKPGTSASAQPPKTSLLALCSGLSCVKTSSQARSSYSNENQRETE</sequence>
<dbReference type="Proteomes" id="UP000092993">
    <property type="component" value="Unassembled WGS sequence"/>
</dbReference>
<proteinExistence type="predicted"/>
<protein>
    <submittedName>
        <fullName evidence="1">Uncharacterized protein</fullName>
    </submittedName>
</protein>
<evidence type="ECO:0000313" key="2">
    <source>
        <dbReference type="Proteomes" id="UP000092993"/>
    </source>
</evidence>
<keyword evidence="2" id="KW-1185">Reference proteome</keyword>
<reference evidence="1 2" key="1">
    <citation type="submission" date="2016-03" db="EMBL/GenBank/DDBJ databases">
        <title>Whole genome sequencing of Grifola frondosa 9006-11.</title>
        <authorList>
            <person name="Min B."/>
            <person name="Park H."/>
            <person name="Kim J.-G."/>
            <person name="Cho H."/>
            <person name="Oh Y.-L."/>
            <person name="Kong W.-S."/>
            <person name="Choi I.-G."/>
        </authorList>
    </citation>
    <scope>NUCLEOTIDE SEQUENCE [LARGE SCALE GENOMIC DNA]</scope>
    <source>
        <strain evidence="1 2">9006-11</strain>
    </source>
</reference>
<name>A0A1C7MNH4_GRIFR</name>
<evidence type="ECO:0000313" key="1">
    <source>
        <dbReference type="EMBL" id="OBZ78412.1"/>
    </source>
</evidence>
<gene>
    <name evidence="1" type="ORF">A0H81_02420</name>
</gene>
<organism evidence="1 2">
    <name type="scientific">Grifola frondosa</name>
    <name type="common">Maitake</name>
    <name type="synonym">Polyporus frondosus</name>
    <dbReference type="NCBI Taxonomy" id="5627"/>
    <lineage>
        <taxon>Eukaryota</taxon>
        <taxon>Fungi</taxon>
        <taxon>Dikarya</taxon>
        <taxon>Basidiomycota</taxon>
        <taxon>Agaricomycotina</taxon>
        <taxon>Agaricomycetes</taxon>
        <taxon>Polyporales</taxon>
        <taxon>Grifolaceae</taxon>
        <taxon>Grifola</taxon>
    </lineage>
</organism>
<comment type="caution">
    <text evidence="1">The sequence shown here is derived from an EMBL/GenBank/DDBJ whole genome shotgun (WGS) entry which is preliminary data.</text>
</comment>
<dbReference type="EMBL" id="LUGG01000002">
    <property type="protein sequence ID" value="OBZ78412.1"/>
    <property type="molecule type" value="Genomic_DNA"/>
</dbReference>
<dbReference type="AlphaFoldDB" id="A0A1C7MNH4"/>
<accession>A0A1C7MNH4</accession>